<accession>A0ABZ2JAU8</accession>
<feature type="domain" description="HTH tetR-type" evidence="3">
    <location>
        <begin position="9"/>
        <end position="70"/>
    </location>
</feature>
<dbReference type="Gene3D" id="1.10.357.10">
    <property type="entry name" value="Tetracycline Repressor, domain 2"/>
    <property type="match status" value="1"/>
</dbReference>
<sequence>MKAPRAEKPDKRQRIIDAAVELFRKTHDVRKVTIEDIAGAARVSPTTVYNQFGNRDALVIEVSKSLIYAILENARTFLRSDLPFPAKLTGMISGKLELAANFNSEVVTRLITQDAKIAPFLEQVYGTEVNGLWLEMLEDGKRQGYIEESLSPEAFLAYMDVMRIGFSAKGDLFKDWQNRMDLVEELTRLFFFGFLKKDVDLFGKKETKRY</sequence>
<dbReference type="Proteomes" id="UP001375370">
    <property type="component" value="Chromosome"/>
</dbReference>
<dbReference type="RefSeq" id="WP_338738416.1">
    <property type="nucleotide sequence ID" value="NZ_CP146612.1"/>
</dbReference>
<organism evidence="4 5">
    <name type="scientific">Candidatus Dehalogenimonas loeffleri</name>
    <dbReference type="NCBI Taxonomy" id="3127115"/>
    <lineage>
        <taxon>Bacteria</taxon>
        <taxon>Bacillati</taxon>
        <taxon>Chloroflexota</taxon>
        <taxon>Dehalococcoidia</taxon>
        <taxon>Dehalococcoidales</taxon>
        <taxon>Dehalococcoidaceae</taxon>
        <taxon>Dehalogenimonas</taxon>
    </lineage>
</organism>
<evidence type="ECO:0000256" key="2">
    <source>
        <dbReference type="PROSITE-ProRule" id="PRU00335"/>
    </source>
</evidence>
<protein>
    <submittedName>
        <fullName evidence="4">TetR/AcrR family transcriptional regulator</fullName>
    </submittedName>
</protein>
<evidence type="ECO:0000256" key="1">
    <source>
        <dbReference type="ARBA" id="ARBA00023125"/>
    </source>
</evidence>
<keyword evidence="5" id="KW-1185">Reference proteome</keyword>
<gene>
    <name evidence="4" type="ORF">V8247_02435</name>
</gene>
<dbReference type="PANTHER" id="PTHR30055:SF222">
    <property type="entry name" value="REGULATORY PROTEIN"/>
    <property type="match status" value="1"/>
</dbReference>
<dbReference type="SUPFAM" id="SSF46689">
    <property type="entry name" value="Homeodomain-like"/>
    <property type="match status" value="1"/>
</dbReference>
<keyword evidence="1 2" id="KW-0238">DNA-binding</keyword>
<dbReference type="InterPro" id="IPR009057">
    <property type="entry name" value="Homeodomain-like_sf"/>
</dbReference>
<proteinExistence type="predicted"/>
<reference evidence="4 5" key="1">
    <citation type="submission" date="2024-03" db="EMBL/GenBank/DDBJ databases">
        <title>A Dehalogenimonas Isolated from Estuarine Sediments Dihaloeliminates Chlorinated Alkanes.</title>
        <authorList>
            <person name="Yang Y."/>
            <person name="Wang H."/>
        </authorList>
    </citation>
    <scope>NUCLEOTIDE SEQUENCE [LARGE SCALE GENOMIC DNA]</scope>
    <source>
        <strain evidence="4 5">W</strain>
    </source>
</reference>
<evidence type="ECO:0000259" key="3">
    <source>
        <dbReference type="PROSITE" id="PS50977"/>
    </source>
</evidence>
<dbReference type="Pfam" id="PF00440">
    <property type="entry name" value="TetR_N"/>
    <property type="match status" value="1"/>
</dbReference>
<evidence type="ECO:0000313" key="4">
    <source>
        <dbReference type="EMBL" id="WWX25848.1"/>
    </source>
</evidence>
<dbReference type="PROSITE" id="PS50977">
    <property type="entry name" value="HTH_TETR_2"/>
    <property type="match status" value="1"/>
</dbReference>
<name>A0ABZ2JAU8_9CHLR</name>
<dbReference type="InterPro" id="IPR001647">
    <property type="entry name" value="HTH_TetR"/>
</dbReference>
<dbReference type="EMBL" id="CP146612">
    <property type="protein sequence ID" value="WWX25848.1"/>
    <property type="molecule type" value="Genomic_DNA"/>
</dbReference>
<feature type="DNA-binding region" description="H-T-H motif" evidence="2">
    <location>
        <begin position="33"/>
        <end position="52"/>
    </location>
</feature>
<dbReference type="InterPro" id="IPR050109">
    <property type="entry name" value="HTH-type_TetR-like_transc_reg"/>
</dbReference>
<evidence type="ECO:0000313" key="5">
    <source>
        <dbReference type="Proteomes" id="UP001375370"/>
    </source>
</evidence>
<dbReference type="PANTHER" id="PTHR30055">
    <property type="entry name" value="HTH-TYPE TRANSCRIPTIONAL REGULATOR RUTR"/>
    <property type="match status" value="1"/>
</dbReference>